<sequence length="68" mass="7345">MEKKWLTVAYGPHGLFCGGKNPKKHLEKCLTNPFENAKGDQQEDGGTEGGDATFNIGINALFAAPPQR</sequence>
<accession>S4T6F8</accession>
<name>S4T6F8_9VIRU</name>
<dbReference type="EMBL" id="JX449014">
    <property type="protein sequence ID" value="AFU91861.1"/>
    <property type="molecule type" value="Genomic_DNA"/>
</dbReference>
<evidence type="ECO:0000313" key="1">
    <source>
        <dbReference type="EMBL" id="AFU91861.1"/>
    </source>
</evidence>
<protein>
    <submittedName>
        <fullName evidence="1">ORF2</fullName>
    </submittedName>
</protein>
<proteinExistence type="predicted"/>
<organism evidence="1">
    <name type="scientific">Torque teno sus virus 1b</name>
    <dbReference type="NCBI Taxonomy" id="687387"/>
    <lineage>
        <taxon>Viruses</taxon>
        <taxon>Monodnaviria</taxon>
        <taxon>Shotokuvirae</taxon>
        <taxon>Commensaviricota</taxon>
        <taxon>Cardeaviricetes</taxon>
        <taxon>Sanitavirales</taxon>
        <taxon>Anelloviridae</taxon>
        <taxon>Iotatorquevirus</taxon>
        <taxon>Iotatorquevirus suida1a</taxon>
    </lineage>
</organism>
<reference evidence="1" key="1">
    <citation type="journal article" date="2013" name="Vet. Microbiol.">
        <title>Phylogeny, spatio-temporal phylodynamics and evolutionary scenario of Torque teno sus virus 1 (TTSuV1) and 2 (TTSuV2) in wild boars: Fast dispersal and high genetic diversity.</title>
        <authorList>
            <person name="Cadar D."/>
            <person name="Kiss T."/>
            <person name="Adam D."/>
            <person name="Csagola A."/>
            <person name="Novosel D."/>
            <person name="Tuboly T."/>
        </authorList>
    </citation>
    <scope>NUCLEOTIDE SEQUENCE</scope>
    <source>
        <strain evidence="1">RO-6BV</strain>
    </source>
</reference>